<dbReference type="RefSeq" id="WP_101538936.1">
    <property type="nucleotide sequence ID" value="NZ_MXAV01000055.1"/>
</dbReference>
<evidence type="ECO:0000256" key="2">
    <source>
        <dbReference type="ARBA" id="ARBA00022840"/>
    </source>
</evidence>
<dbReference type="InterPro" id="IPR045076">
    <property type="entry name" value="MutS"/>
</dbReference>
<dbReference type="GO" id="GO:0030983">
    <property type="term" value="F:mismatched DNA binding"/>
    <property type="evidence" value="ECO:0007669"/>
    <property type="project" value="InterPro"/>
</dbReference>
<evidence type="ECO:0000256" key="3">
    <source>
        <dbReference type="ARBA" id="ARBA00023125"/>
    </source>
</evidence>
<proteinExistence type="predicted"/>
<gene>
    <name evidence="5" type="ORF">B1757_14095</name>
</gene>
<dbReference type="InterPro" id="IPR000432">
    <property type="entry name" value="DNA_mismatch_repair_MutS_C"/>
</dbReference>
<dbReference type="InterPro" id="IPR027417">
    <property type="entry name" value="P-loop_NTPase"/>
</dbReference>
<keyword evidence="2" id="KW-0067">ATP-binding</keyword>
<dbReference type="GO" id="GO:0140664">
    <property type="term" value="F:ATP-dependent DNA damage sensor activity"/>
    <property type="evidence" value="ECO:0007669"/>
    <property type="project" value="InterPro"/>
</dbReference>
<evidence type="ECO:0000256" key="1">
    <source>
        <dbReference type="ARBA" id="ARBA00022741"/>
    </source>
</evidence>
<keyword evidence="3" id="KW-0238">DNA-binding</keyword>
<dbReference type="PANTHER" id="PTHR11361:SF34">
    <property type="entry name" value="DNA MISMATCH REPAIR PROTEIN MSH1, MITOCHONDRIAL"/>
    <property type="match status" value="1"/>
</dbReference>
<dbReference type="GO" id="GO:0006298">
    <property type="term" value="P:mismatch repair"/>
    <property type="evidence" value="ECO:0007669"/>
    <property type="project" value="InterPro"/>
</dbReference>
<dbReference type="Proteomes" id="UP000234329">
    <property type="component" value="Unassembled WGS sequence"/>
</dbReference>
<dbReference type="GO" id="GO:0005524">
    <property type="term" value="F:ATP binding"/>
    <property type="evidence" value="ECO:0007669"/>
    <property type="project" value="UniProtKB-KW"/>
</dbReference>
<sequence length="503" mass="56843">MIDISLLYPAGENYHLDSVPDHSESLVRDLELSILFSVMANNDDTILNAVRQIIMGQRSTQISVINFRQQILRDFIRYPELLSRVYQHSCDTLKAYHDSLRFWLSAKSSSRRLRSNVDILDMLLDQVASLRDLGESYTSLDADGLTGFFKFLQKYYDAETVSHLRHQSQILRMDKGFSVSAKLDHIGRSKDFFLNKNQPGNHWLKKLLPFNSGGEAFSFTISQRDESGLTALAEFRDAALQPVANVMDTAVQQLLTFFERLRNESAFYSGALNLYAALERRGCPSCFPTPISSEKPGWVASKIYDPCLAFSQKDKIITNDLQASNKKLIVITGTNSGGKSTFLRALGINQLLLQSGIVVAAQAFSASICDEVYTHFKLEEDTQMRSGKFDEELLRMAELVPKLKASAMILFNESFAATNEREGSEIAWQICNALIEKEMRVVFVTHLYTFAQHCYTQKMSDFLALRAMSGESVSSKFKISEAKPLSTSFAKDIYERIFPDKNI</sequence>
<reference evidence="5 6" key="1">
    <citation type="submission" date="2017-03" db="EMBL/GenBank/DDBJ databases">
        <title>Draft genime sequence of the acidophilic sulfur-oxidizing bacterium Acidithiobacillus sp. SH, isolated from seawater.</title>
        <authorList>
            <person name="Sharmin S."/>
            <person name="Tokuhisa M."/>
            <person name="Kanao T."/>
            <person name="Kamimura K."/>
        </authorList>
    </citation>
    <scope>NUCLEOTIDE SEQUENCE [LARGE SCALE GENOMIC DNA]</scope>
    <source>
        <strain evidence="5 6">SH</strain>
    </source>
</reference>
<name>A0A2I1DIC0_9PROT</name>
<keyword evidence="6" id="KW-1185">Reference proteome</keyword>
<dbReference type="PANTHER" id="PTHR11361">
    <property type="entry name" value="DNA MISMATCH REPAIR PROTEIN MUTS FAMILY MEMBER"/>
    <property type="match status" value="1"/>
</dbReference>
<dbReference type="InParanoid" id="A0A2I1DIC0"/>
<dbReference type="SMART" id="SM00534">
    <property type="entry name" value="MUTSac"/>
    <property type="match status" value="1"/>
</dbReference>
<evidence type="ECO:0000313" key="6">
    <source>
        <dbReference type="Proteomes" id="UP000234329"/>
    </source>
</evidence>
<dbReference type="Pfam" id="PF00488">
    <property type="entry name" value="MutS_V"/>
    <property type="match status" value="1"/>
</dbReference>
<evidence type="ECO:0000313" key="5">
    <source>
        <dbReference type="EMBL" id="PKY09612.1"/>
    </source>
</evidence>
<organism evidence="5 6">
    <name type="scientific">Acidithiobacillus marinus</name>
    <dbReference type="NCBI Taxonomy" id="187490"/>
    <lineage>
        <taxon>Bacteria</taxon>
        <taxon>Pseudomonadati</taxon>
        <taxon>Pseudomonadota</taxon>
        <taxon>Acidithiobacillia</taxon>
        <taxon>Acidithiobacillales</taxon>
        <taxon>Acidithiobacillaceae</taxon>
        <taxon>Acidithiobacillus</taxon>
    </lineage>
</organism>
<evidence type="ECO:0000259" key="4">
    <source>
        <dbReference type="SMART" id="SM00534"/>
    </source>
</evidence>
<dbReference type="OrthoDB" id="9808166at2"/>
<dbReference type="Gene3D" id="3.40.50.300">
    <property type="entry name" value="P-loop containing nucleotide triphosphate hydrolases"/>
    <property type="match status" value="1"/>
</dbReference>
<protein>
    <recommendedName>
        <fullName evidence="4">DNA mismatch repair proteins mutS family domain-containing protein</fullName>
    </recommendedName>
</protein>
<accession>A0A2I1DIC0</accession>
<feature type="domain" description="DNA mismatch repair proteins mutS family" evidence="4">
    <location>
        <begin position="326"/>
        <end position="502"/>
    </location>
</feature>
<dbReference type="SUPFAM" id="SSF52540">
    <property type="entry name" value="P-loop containing nucleoside triphosphate hydrolases"/>
    <property type="match status" value="1"/>
</dbReference>
<comment type="caution">
    <text evidence="5">The sequence shown here is derived from an EMBL/GenBank/DDBJ whole genome shotgun (WGS) entry which is preliminary data.</text>
</comment>
<dbReference type="AlphaFoldDB" id="A0A2I1DIC0"/>
<dbReference type="GO" id="GO:0005829">
    <property type="term" value="C:cytosol"/>
    <property type="evidence" value="ECO:0007669"/>
    <property type="project" value="TreeGrafter"/>
</dbReference>
<dbReference type="EMBL" id="MXAV01000055">
    <property type="protein sequence ID" value="PKY09612.1"/>
    <property type="molecule type" value="Genomic_DNA"/>
</dbReference>
<keyword evidence="1" id="KW-0547">Nucleotide-binding</keyword>